<keyword evidence="4" id="KW-0694">RNA-binding</keyword>
<dbReference type="Gene3D" id="1.10.60.30">
    <property type="entry name" value="PSPTO4464-like domains"/>
    <property type="match status" value="2"/>
</dbReference>
<proteinExistence type="predicted"/>
<dbReference type="EMBL" id="NVVJ01000074">
    <property type="protein sequence ID" value="PCJ20986.1"/>
    <property type="molecule type" value="Genomic_DNA"/>
</dbReference>
<dbReference type="PIRSF" id="PIRSF016183">
    <property type="entry name" value="UCP016183"/>
    <property type="match status" value="1"/>
</dbReference>
<accession>A0A2A5AQ68</accession>
<dbReference type="Pfam" id="PF04751">
    <property type="entry name" value="DarP"/>
    <property type="match status" value="1"/>
</dbReference>
<sequence>MESQQNIEAEIVSKTQLKQEATDLQKLGKKLTGYSPSFLKKLPIHETLISAIAEFNRLPNSHGARRRQLQFIGKLMRDCDYELINTAIQKLENGTLVKNKPQSELDSWCDRILLTGDAEINKLLDLHPQLERQTLRQLYREHNRAKESTRPKFKNKLQSYLRNLLSN</sequence>
<evidence type="ECO:0000256" key="1">
    <source>
        <dbReference type="ARBA" id="ARBA00022490"/>
    </source>
</evidence>
<dbReference type="SUPFAM" id="SSF158710">
    <property type="entry name" value="PSPTO4464-like"/>
    <property type="match status" value="1"/>
</dbReference>
<dbReference type="Proteomes" id="UP000218327">
    <property type="component" value="Unassembled WGS sequence"/>
</dbReference>
<dbReference type="GO" id="GO:0005829">
    <property type="term" value="C:cytosol"/>
    <property type="evidence" value="ECO:0007669"/>
    <property type="project" value="TreeGrafter"/>
</dbReference>
<gene>
    <name evidence="5" type="ORF">COA96_15470</name>
</gene>
<dbReference type="NCBIfam" id="NF003593">
    <property type="entry name" value="PRK05255.1-1"/>
    <property type="match status" value="1"/>
</dbReference>
<keyword evidence="3" id="KW-0699">rRNA-binding</keyword>
<dbReference type="InterPro" id="IPR006839">
    <property type="entry name" value="DarP"/>
</dbReference>
<evidence type="ECO:0000313" key="5">
    <source>
        <dbReference type="EMBL" id="PCJ20986.1"/>
    </source>
</evidence>
<name>A0A2A5AQ68_9GAMM</name>
<keyword evidence="1" id="KW-0963">Cytoplasm</keyword>
<comment type="caution">
    <text evidence="5">The sequence shown here is derived from an EMBL/GenBank/DDBJ whole genome shotgun (WGS) entry which is preliminary data.</text>
</comment>
<reference evidence="6" key="1">
    <citation type="submission" date="2017-08" db="EMBL/GenBank/DDBJ databases">
        <title>A dynamic microbial community with high functional redundancy inhabits the cold, oxic subseafloor aquifer.</title>
        <authorList>
            <person name="Tully B.J."/>
            <person name="Wheat C.G."/>
            <person name="Glazer B.T."/>
            <person name="Huber J.A."/>
        </authorList>
    </citation>
    <scope>NUCLEOTIDE SEQUENCE [LARGE SCALE GENOMIC DNA]</scope>
</reference>
<dbReference type="PANTHER" id="PTHR38101:SF1">
    <property type="entry name" value="UPF0307 PROTEIN YJGA"/>
    <property type="match status" value="1"/>
</dbReference>
<dbReference type="PANTHER" id="PTHR38101">
    <property type="entry name" value="UPF0307 PROTEIN YJGA"/>
    <property type="match status" value="1"/>
</dbReference>
<dbReference type="GO" id="GO:0042254">
    <property type="term" value="P:ribosome biogenesis"/>
    <property type="evidence" value="ECO:0007669"/>
    <property type="project" value="UniProtKB-KW"/>
</dbReference>
<dbReference type="InterPro" id="IPR023153">
    <property type="entry name" value="DarP_sf"/>
</dbReference>
<dbReference type="GO" id="GO:0019843">
    <property type="term" value="F:rRNA binding"/>
    <property type="evidence" value="ECO:0007669"/>
    <property type="project" value="UniProtKB-KW"/>
</dbReference>
<dbReference type="AlphaFoldDB" id="A0A2A5AQ68"/>
<evidence type="ECO:0000256" key="4">
    <source>
        <dbReference type="ARBA" id="ARBA00022884"/>
    </source>
</evidence>
<protein>
    <recommendedName>
        <fullName evidence="7">DUF615 domain-containing protein</fullName>
    </recommendedName>
</protein>
<organism evidence="5 6">
    <name type="scientific">SAR86 cluster bacterium</name>
    <dbReference type="NCBI Taxonomy" id="2030880"/>
    <lineage>
        <taxon>Bacteria</taxon>
        <taxon>Pseudomonadati</taxon>
        <taxon>Pseudomonadota</taxon>
        <taxon>Gammaproteobacteria</taxon>
        <taxon>SAR86 cluster</taxon>
    </lineage>
</organism>
<evidence type="ECO:0000313" key="6">
    <source>
        <dbReference type="Proteomes" id="UP000218327"/>
    </source>
</evidence>
<evidence type="ECO:0008006" key="7">
    <source>
        <dbReference type="Google" id="ProtNLM"/>
    </source>
</evidence>
<dbReference type="CDD" id="cd16331">
    <property type="entry name" value="YjgA-like"/>
    <property type="match status" value="1"/>
</dbReference>
<keyword evidence="2" id="KW-0690">Ribosome biogenesis</keyword>
<evidence type="ECO:0000256" key="3">
    <source>
        <dbReference type="ARBA" id="ARBA00022730"/>
    </source>
</evidence>
<evidence type="ECO:0000256" key="2">
    <source>
        <dbReference type="ARBA" id="ARBA00022517"/>
    </source>
</evidence>